<comment type="caution">
    <text evidence="2">The sequence shown here is derived from an EMBL/GenBank/DDBJ whole genome shotgun (WGS) entry which is preliminary data.</text>
</comment>
<evidence type="ECO:0000256" key="1">
    <source>
        <dbReference type="SAM" id="MobiDB-lite"/>
    </source>
</evidence>
<evidence type="ECO:0000313" key="2">
    <source>
        <dbReference type="EMBL" id="KKL12171.1"/>
    </source>
</evidence>
<proteinExistence type="predicted"/>
<feature type="region of interest" description="Disordered" evidence="1">
    <location>
        <begin position="96"/>
        <end position="117"/>
    </location>
</feature>
<dbReference type="EMBL" id="LAZR01041367">
    <property type="protein sequence ID" value="KKL12171.1"/>
    <property type="molecule type" value="Genomic_DNA"/>
</dbReference>
<dbReference type="AlphaFoldDB" id="A0A0F9D2Z4"/>
<organism evidence="2">
    <name type="scientific">marine sediment metagenome</name>
    <dbReference type="NCBI Taxonomy" id="412755"/>
    <lineage>
        <taxon>unclassified sequences</taxon>
        <taxon>metagenomes</taxon>
        <taxon>ecological metagenomes</taxon>
    </lineage>
</organism>
<gene>
    <name evidence="2" type="ORF">LCGC14_2538410</name>
</gene>
<name>A0A0F9D2Z4_9ZZZZ</name>
<accession>A0A0F9D2Z4</accession>
<sequence length="117" mass="13152">MAAQADLLDAIVKELPEGDEDLEPKERAMAFRQSPRARLLVTKSRRGIVGGVGLVWSGAWQRLFPYEIAAHYTNVVTMHEDEDDGIFPQEDWQRIQEGGRLPKPKDGPASWTGYSND</sequence>
<reference evidence="2" key="1">
    <citation type="journal article" date="2015" name="Nature">
        <title>Complex archaea that bridge the gap between prokaryotes and eukaryotes.</title>
        <authorList>
            <person name="Spang A."/>
            <person name="Saw J.H."/>
            <person name="Jorgensen S.L."/>
            <person name="Zaremba-Niedzwiedzka K."/>
            <person name="Martijn J."/>
            <person name="Lind A.E."/>
            <person name="van Eijk R."/>
            <person name="Schleper C."/>
            <person name="Guy L."/>
            <person name="Ettema T.J."/>
        </authorList>
    </citation>
    <scope>NUCLEOTIDE SEQUENCE</scope>
</reference>
<protein>
    <submittedName>
        <fullName evidence="2">Uncharacterized protein</fullName>
    </submittedName>
</protein>